<gene>
    <name evidence="1" type="ORF">MYCTH_66978</name>
</gene>
<dbReference type="EMBL" id="CP003004">
    <property type="protein sequence ID" value="AEO58178.1"/>
    <property type="molecule type" value="Genomic_DNA"/>
</dbReference>
<reference evidence="1 2" key="1">
    <citation type="journal article" date="2011" name="Nat. Biotechnol.">
        <title>Comparative genomic analysis of the thermophilic biomass-degrading fungi Myceliophthora thermophila and Thielavia terrestris.</title>
        <authorList>
            <person name="Berka R.M."/>
            <person name="Grigoriev I.V."/>
            <person name="Otillar R."/>
            <person name="Salamov A."/>
            <person name="Grimwood J."/>
            <person name="Reid I."/>
            <person name="Ishmael N."/>
            <person name="John T."/>
            <person name="Darmond C."/>
            <person name="Moisan M.-C."/>
            <person name="Henrissat B."/>
            <person name="Coutinho P.M."/>
            <person name="Lombard V."/>
            <person name="Natvig D.O."/>
            <person name="Lindquist E."/>
            <person name="Schmutz J."/>
            <person name="Lucas S."/>
            <person name="Harris P."/>
            <person name="Powlowski J."/>
            <person name="Bellemare A."/>
            <person name="Taylor D."/>
            <person name="Butler G."/>
            <person name="de Vries R.P."/>
            <person name="Allijn I.E."/>
            <person name="van den Brink J."/>
            <person name="Ushinsky S."/>
            <person name="Storms R."/>
            <person name="Powell A.J."/>
            <person name="Paulsen I.T."/>
            <person name="Elbourne L.D.H."/>
            <person name="Baker S.E."/>
            <person name="Magnuson J."/>
            <person name="LaBoissiere S."/>
            <person name="Clutterbuck A.J."/>
            <person name="Martinez D."/>
            <person name="Wogulis M."/>
            <person name="de Leon A.L."/>
            <person name="Rey M.W."/>
            <person name="Tsang A."/>
        </authorList>
    </citation>
    <scope>NUCLEOTIDE SEQUENCE [LARGE SCALE GENOMIC DNA]</scope>
    <source>
        <strain evidence="2">ATCC 42464 / BCRC 31852 / DSM 1799</strain>
    </source>
</reference>
<dbReference type="Proteomes" id="UP000007322">
    <property type="component" value="Chromosome 3"/>
</dbReference>
<evidence type="ECO:0000313" key="1">
    <source>
        <dbReference type="EMBL" id="AEO58178.1"/>
    </source>
</evidence>
<sequence>MIARTKRYEAYVRRGRSYDGSGIPLSSLDYILQEQRRIKDTKRRVELKLDKS</sequence>
<name>G2QCQ6_THET4</name>
<evidence type="ECO:0000313" key="2">
    <source>
        <dbReference type="Proteomes" id="UP000007322"/>
    </source>
</evidence>
<dbReference type="AlphaFoldDB" id="G2QCQ6"/>
<organism evidence="1 2">
    <name type="scientific">Thermothelomyces thermophilus (strain ATCC 42464 / BCRC 31852 / DSM 1799)</name>
    <name type="common">Sporotrichum thermophile</name>
    <dbReference type="NCBI Taxonomy" id="573729"/>
    <lineage>
        <taxon>Eukaryota</taxon>
        <taxon>Fungi</taxon>
        <taxon>Dikarya</taxon>
        <taxon>Ascomycota</taxon>
        <taxon>Pezizomycotina</taxon>
        <taxon>Sordariomycetes</taxon>
        <taxon>Sordariomycetidae</taxon>
        <taxon>Sordariales</taxon>
        <taxon>Chaetomiaceae</taxon>
        <taxon>Thermothelomyces</taxon>
    </lineage>
</organism>
<proteinExistence type="predicted"/>
<dbReference type="OrthoDB" id="5266730at2759"/>
<dbReference type="GeneID" id="11509379"/>
<protein>
    <submittedName>
        <fullName evidence="1">Uncharacterized protein</fullName>
    </submittedName>
</protein>
<accession>G2QCQ6</accession>
<dbReference type="HOGENOM" id="CLU_201363_0_0_1"/>
<keyword evidence="2" id="KW-1185">Reference proteome</keyword>
<dbReference type="VEuPathDB" id="FungiDB:MYCTH_66978"/>
<dbReference type="InParanoid" id="G2QCQ6"/>
<dbReference type="KEGG" id="mtm:MYCTH_66978"/>
<dbReference type="RefSeq" id="XP_003663423.1">
    <property type="nucleotide sequence ID" value="XM_003663375.1"/>
</dbReference>